<gene>
    <name evidence="1" type="ORF">BE21_28585</name>
</gene>
<accession>A0A150TSZ9</accession>
<protein>
    <recommendedName>
        <fullName evidence="3">DUF2505 domain-containing protein</fullName>
    </recommendedName>
</protein>
<organism evidence="1 2">
    <name type="scientific">Sorangium cellulosum</name>
    <name type="common">Polyangium cellulosum</name>
    <dbReference type="NCBI Taxonomy" id="56"/>
    <lineage>
        <taxon>Bacteria</taxon>
        <taxon>Pseudomonadati</taxon>
        <taxon>Myxococcota</taxon>
        <taxon>Polyangia</taxon>
        <taxon>Polyangiales</taxon>
        <taxon>Polyangiaceae</taxon>
        <taxon>Sorangium</taxon>
    </lineage>
</organism>
<dbReference type="EMBL" id="JEME01001271">
    <property type="protein sequence ID" value="KYG07598.1"/>
    <property type="molecule type" value="Genomic_DNA"/>
</dbReference>
<evidence type="ECO:0000313" key="1">
    <source>
        <dbReference type="EMBL" id="KYG07598.1"/>
    </source>
</evidence>
<dbReference type="Pfam" id="PF10698">
    <property type="entry name" value="DUF2505"/>
    <property type="match status" value="1"/>
</dbReference>
<sequence>MIHIEARHVIRCDEDTFWELFFSGEVNEQMYRDVLKFPSFEVLEQREDERTRVRKAVGQPRIHALPAAIQSMLGPNFRYVEESVFDKAARAWSWTMAPSLLSDRLRNSGTLQVEPSGPGQVTRVARATIEAKIFGFGRMLEGLMEKEMRAGWDDSAAFLNRWIAEHPARAEASVQPA</sequence>
<dbReference type="InterPro" id="IPR023393">
    <property type="entry name" value="START-like_dom_sf"/>
</dbReference>
<name>A0A150TSZ9_SORCE</name>
<dbReference type="Proteomes" id="UP000075502">
    <property type="component" value="Unassembled WGS sequence"/>
</dbReference>
<dbReference type="SUPFAM" id="SSF55961">
    <property type="entry name" value="Bet v1-like"/>
    <property type="match status" value="1"/>
</dbReference>
<comment type="caution">
    <text evidence="1">The sequence shown here is derived from an EMBL/GenBank/DDBJ whole genome shotgun (WGS) entry which is preliminary data.</text>
</comment>
<evidence type="ECO:0008006" key="3">
    <source>
        <dbReference type="Google" id="ProtNLM"/>
    </source>
</evidence>
<reference evidence="1 2" key="1">
    <citation type="submission" date="2014-02" db="EMBL/GenBank/DDBJ databases">
        <title>The small core and large imbalanced accessory genome model reveals a collaborative survival strategy of Sorangium cellulosum strains in nature.</title>
        <authorList>
            <person name="Han K."/>
            <person name="Peng R."/>
            <person name="Blom J."/>
            <person name="Li Y.-Z."/>
        </authorList>
    </citation>
    <scope>NUCLEOTIDE SEQUENCE [LARGE SCALE GENOMIC DNA]</scope>
    <source>
        <strain evidence="1 2">So0007-03</strain>
    </source>
</reference>
<dbReference type="AlphaFoldDB" id="A0A150TSZ9"/>
<dbReference type="Gene3D" id="3.30.530.20">
    <property type="match status" value="1"/>
</dbReference>
<dbReference type="InterPro" id="IPR019639">
    <property type="entry name" value="DUF2505"/>
</dbReference>
<proteinExistence type="predicted"/>
<evidence type="ECO:0000313" key="2">
    <source>
        <dbReference type="Proteomes" id="UP000075502"/>
    </source>
</evidence>